<keyword evidence="10" id="KW-1185">Reference proteome</keyword>
<comment type="caution">
    <text evidence="9">The sequence shown here is derived from an EMBL/GenBank/DDBJ whole genome shotgun (WGS) entry which is preliminary data.</text>
</comment>
<dbReference type="InterPro" id="IPR020846">
    <property type="entry name" value="MFS_dom"/>
</dbReference>
<dbReference type="InterPro" id="IPR036259">
    <property type="entry name" value="MFS_trans_sf"/>
</dbReference>
<dbReference type="Proteomes" id="UP001595715">
    <property type="component" value="Unassembled WGS sequence"/>
</dbReference>
<dbReference type="PANTHER" id="PTHR43683">
    <property type="entry name" value="MULTIDRUG EFFLUX PROTEIN YFMO"/>
    <property type="match status" value="1"/>
</dbReference>
<evidence type="ECO:0000256" key="6">
    <source>
        <dbReference type="SAM" id="MobiDB-lite"/>
    </source>
</evidence>
<comment type="subcellular location">
    <subcellularLocation>
        <location evidence="1">Cell membrane</location>
        <topology evidence="1">Multi-pass membrane protein</topology>
    </subcellularLocation>
</comment>
<name>A0ABV8K1D0_9BACL</name>
<organism evidence="9 10">
    <name type="scientific">Paenibacillus xanthanilyticus</name>
    <dbReference type="NCBI Taxonomy" id="1783531"/>
    <lineage>
        <taxon>Bacteria</taxon>
        <taxon>Bacillati</taxon>
        <taxon>Bacillota</taxon>
        <taxon>Bacilli</taxon>
        <taxon>Bacillales</taxon>
        <taxon>Paenibacillaceae</taxon>
        <taxon>Paenibacillus</taxon>
    </lineage>
</organism>
<feature type="region of interest" description="Disordered" evidence="6">
    <location>
        <begin position="1"/>
        <end position="22"/>
    </location>
</feature>
<proteinExistence type="predicted"/>
<evidence type="ECO:0000256" key="3">
    <source>
        <dbReference type="ARBA" id="ARBA00022692"/>
    </source>
</evidence>
<dbReference type="PROSITE" id="PS50850">
    <property type="entry name" value="MFS"/>
    <property type="match status" value="1"/>
</dbReference>
<feature type="transmembrane region" description="Helical" evidence="7">
    <location>
        <begin position="233"/>
        <end position="253"/>
    </location>
</feature>
<evidence type="ECO:0000256" key="2">
    <source>
        <dbReference type="ARBA" id="ARBA00022448"/>
    </source>
</evidence>
<feature type="transmembrane region" description="Helical" evidence="7">
    <location>
        <begin position="356"/>
        <end position="377"/>
    </location>
</feature>
<evidence type="ECO:0000256" key="4">
    <source>
        <dbReference type="ARBA" id="ARBA00022989"/>
    </source>
</evidence>
<feature type="transmembrane region" description="Helical" evidence="7">
    <location>
        <begin position="291"/>
        <end position="314"/>
    </location>
</feature>
<keyword evidence="3 7" id="KW-0812">Transmembrane</keyword>
<protein>
    <submittedName>
        <fullName evidence="9">MFS transporter</fullName>
    </submittedName>
</protein>
<feature type="transmembrane region" description="Helical" evidence="7">
    <location>
        <begin position="154"/>
        <end position="173"/>
    </location>
</feature>
<dbReference type="PANTHER" id="PTHR43683:SF1">
    <property type="entry name" value="MULTIDRUG EFFLUX PROTEIN YFMO"/>
    <property type="match status" value="1"/>
</dbReference>
<keyword evidence="2" id="KW-0813">Transport</keyword>
<evidence type="ECO:0000313" key="9">
    <source>
        <dbReference type="EMBL" id="MFC4099008.1"/>
    </source>
</evidence>
<sequence>MSSSTASQTQAEASAAHPPKPAAGMLSQPKAVWAVVFASIIAFMGLGLVDPILPAIAEKLHASHSDVTLLFTSYNAVMAIAMLITGVISSRLGVKGTLLAGIVIIAIFSALGGLSSGIWSLVWLRGGWGLGNALFVATALSAIVSLSRTGVARSIILFEVAVGLGISVGPLLGGELGAISWRGPFFGVAGLMVLAFLLIAILMPKPAVTAARKPKASLADPFRALRFRALRTFGIAAALYNFGFFTLLVYAALVLGKLGLDEHQLGYVFLGWGLMLAFTSVFMAPKLQQRYGTITSMLVQLLLFAATLFVMAIWTTDKAVLITAVIIAGAFLGNNNTLITTAVMNAAPVERPTASAAYSFLRFIGGAIAPFLAGKLAEWFNPHMPFIVGGAFVVAAVIYLAVNRKHLSHVDAVETGH</sequence>
<evidence type="ECO:0000259" key="8">
    <source>
        <dbReference type="PROSITE" id="PS50850"/>
    </source>
</evidence>
<feature type="transmembrane region" description="Helical" evidence="7">
    <location>
        <begin position="265"/>
        <end position="284"/>
    </location>
</feature>
<evidence type="ECO:0000256" key="1">
    <source>
        <dbReference type="ARBA" id="ARBA00004651"/>
    </source>
</evidence>
<dbReference type="InterPro" id="IPR053200">
    <property type="entry name" value="YfmO-like"/>
</dbReference>
<dbReference type="CDD" id="cd17474">
    <property type="entry name" value="MFS_YfmO_like"/>
    <property type="match status" value="1"/>
</dbReference>
<dbReference type="SUPFAM" id="SSF103473">
    <property type="entry name" value="MFS general substrate transporter"/>
    <property type="match status" value="1"/>
</dbReference>
<evidence type="ECO:0000256" key="5">
    <source>
        <dbReference type="ARBA" id="ARBA00023136"/>
    </source>
</evidence>
<feature type="transmembrane region" description="Helical" evidence="7">
    <location>
        <begin position="31"/>
        <end position="49"/>
    </location>
</feature>
<dbReference type="PRINTS" id="PR01035">
    <property type="entry name" value="TCRTETA"/>
</dbReference>
<evidence type="ECO:0000256" key="7">
    <source>
        <dbReference type="SAM" id="Phobius"/>
    </source>
</evidence>
<dbReference type="Pfam" id="PF07690">
    <property type="entry name" value="MFS_1"/>
    <property type="match status" value="1"/>
</dbReference>
<feature type="transmembrane region" description="Helical" evidence="7">
    <location>
        <begin position="383"/>
        <end position="402"/>
    </location>
</feature>
<keyword evidence="4 7" id="KW-1133">Transmembrane helix</keyword>
<dbReference type="RefSeq" id="WP_377717700.1">
    <property type="nucleotide sequence ID" value="NZ_JBHSAM010000014.1"/>
</dbReference>
<feature type="transmembrane region" description="Helical" evidence="7">
    <location>
        <begin position="100"/>
        <end position="122"/>
    </location>
</feature>
<reference evidence="10" key="1">
    <citation type="journal article" date="2019" name="Int. J. Syst. Evol. Microbiol.">
        <title>The Global Catalogue of Microorganisms (GCM) 10K type strain sequencing project: providing services to taxonomists for standard genome sequencing and annotation.</title>
        <authorList>
            <consortium name="The Broad Institute Genomics Platform"/>
            <consortium name="The Broad Institute Genome Sequencing Center for Infectious Disease"/>
            <person name="Wu L."/>
            <person name="Ma J."/>
        </authorList>
    </citation>
    <scope>NUCLEOTIDE SEQUENCE [LARGE SCALE GENOMIC DNA]</scope>
    <source>
        <strain evidence="10">IBRC-M 10987</strain>
    </source>
</reference>
<gene>
    <name evidence="9" type="ORF">ACFOZ8_04985</name>
</gene>
<dbReference type="EMBL" id="JBHSAM010000014">
    <property type="protein sequence ID" value="MFC4099008.1"/>
    <property type="molecule type" value="Genomic_DNA"/>
</dbReference>
<evidence type="ECO:0000313" key="10">
    <source>
        <dbReference type="Proteomes" id="UP001595715"/>
    </source>
</evidence>
<feature type="compositionally biased region" description="Low complexity" evidence="6">
    <location>
        <begin position="1"/>
        <end position="16"/>
    </location>
</feature>
<feature type="transmembrane region" description="Helical" evidence="7">
    <location>
        <begin position="128"/>
        <end position="147"/>
    </location>
</feature>
<accession>A0ABV8K1D0</accession>
<dbReference type="InterPro" id="IPR001958">
    <property type="entry name" value="Tet-R_TetA/multi-R_MdtG-like"/>
</dbReference>
<feature type="transmembrane region" description="Helical" evidence="7">
    <location>
        <begin position="185"/>
        <end position="203"/>
    </location>
</feature>
<feature type="domain" description="Major facilitator superfamily (MFS) profile" evidence="8">
    <location>
        <begin position="31"/>
        <end position="408"/>
    </location>
</feature>
<feature type="transmembrane region" description="Helical" evidence="7">
    <location>
        <begin position="69"/>
        <end position="88"/>
    </location>
</feature>
<feature type="transmembrane region" description="Helical" evidence="7">
    <location>
        <begin position="320"/>
        <end position="344"/>
    </location>
</feature>
<dbReference type="Gene3D" id="1.20.1250.20">
    <property type="entry name" value="MFS general substrate transporter like domains"/>
    <property type="match status" value="1"/>
</dbReference>
<dbReference type="InterPro" id="IPR011701">
    <property type="entry name" value="MFS"/>
</dbReference>
<keyword evidence="5 7" id="KW-0472">Membrane</keyword>